<organism evidence="1 2">
    <name type="scientific">Hyalomma asiaticum</name>
    <name type="common">Tick</name>
    <dbReference type="NCBI Taxonomy" id="266040"/>
    <lineage>
        <taxon>Eukaryota</taxon>
        <taxon>Metazoa</taxon>
        <taxon>Ecdysozoa</taxon>
        <taxon>Arthropoda</taxon>
        <taxon>Chelicerata</taxon>
        <taxon>Arachnida</taxon>
        <taxon>Acari</taxon>
        <taxon>Parasitiformes</taxon>
        <taxon>Ixodida</taxon>
        <taxon>Ixodoidea</taxon>
        <taxon>Ixodidae</taxon>
        <taxon>Hyalomminae</taxon>
        <taxon>Hyalomma</taxon>
    </lineage>
</organism>
<name>A0ACB7SU44_HYAAI</name>
<gene>
    <name evidence="1" type="ORF">HPB50_009025</name>
</gene>
<comment type="caution">
    <text evidence="1">The sequence shown here is derived from an EMBL/GenBank/DDBJ whole genome shotgun (WGS) entry which is preliminary data.</text>
</comment>
<dbReference type="Proteomes" id="UP000821845">
    <property type="component" value="Chromosome 2"/>
</dbReference>
<protein>
    <submittedName>
        <fullName evidence="1">Uncharacterized protein</fullName>
    </submittedName>
</protein>
<reference evidence="1" key="1">
    <citation type="submission" date="2020-05" db="EMBL/GenBank/DDBJ databases">
        <title>Large-scale comparative analyses of tick genomes elucidate their genetic diversity and vector capacities.</title>
        <authorList>
            <person name="Jia N."/>
            <person name="Wang J."/>
            <person name="Shi W."/>
            <person name="Du L."/>
            <person name="Sun Y."/>
            <person name="Zhan W."/>
            <person name="Jiang J."/>
            <person name="Wang Q."/>
            <person name="Zhang B."/>
            <person name="Ji P."/>
            <person name="Sakyi L.B."/>
            <person name="Cui X."/>
            <person name="Yuan T."/>
            <person name="Jiang B."/>
            <person name="Yang W."/>
            <person name="Lam T.T.-Y."/>
            <person name="Chang Q."/>
            <person name="Ding S."/>
            <person name="Wang X."/>
            <person name="Zhu J."/>
            <person name="Ruan X."/>
            <person name="Zhao L."/>
            <person name="Wei J."/>
            <person name="Que T."/>
            <person name="Du C."/>
            <person name="Cheng J."/>
            <person name="Dai P."/>
            <person name="Han X."/>
            <person name="Huang E."/>
            <person name="Gao Y."/>
            <person name="Liu J."/>
            <person name="Shao H."/>
            <person name="Ye R."/>
            <person name="Li L."/>
            <person name="Wei W."/>
            <person name="Wang X."/>
            <person name="Wang C."/>
            <person name="Yang T."/>
            <person name="Huo Q."/>
            <person name="Li W."/>
            <person name="Guo W."/>
            <person name="Chen H."/>
            <person name="Zhou L."/>
            <person name="Ni X."/>
            <person name="Tian J."/>
            <person name="Zhou Y."/>
            <person name="Sheng Y."/>
            <person name="Liu T."/>
            <person name="Pan Y."/>
            <person name="Xia L."/>
            <person name="Li J."/>
            <person name="Zhao F."/>
            <person name="Cao W."/>
        </authorList>
    </citation>
    <scope>NUCLEOTIDE SEQUENCE</scope>
    <source>
        <strain evidence="1">Hyas-2018</strain>
    </source>
</reference>
<sequence>MNGTPVYLLCFEEKRRRAAALRCRQRTSAAMDPWCRRSRSPARHIPICLGLRPGRRLLLRIPPCFLAFSCFPGMPFLEAEPHPPALALAEL</sequence>
<accession>A0ACB7SU44</accession>
<keyword evidence="2" id="KW-1185">Reference proteome</keyword>
<evidence type="ECO:0000313" key="2">
    <source>
        <dbReference type="Proteomes" id="UP000821845"/>
    </source>
</evidence>
<proteinExistence type="predicted"/>
<evidence type="ECO:0000313" key="1">
    <source>
        <dbReference type="EMBL" id="KAH6938383.1"/>
    </source>
</evidence>
<dbReference type="EMBL" id="CM023482">
    <property type="protein sequence ID" value="KAH6938383.1"/>
    <property type="molecule type" value="Genomic_DNA"/>
</dbReference>